<dbReference type="InterPro" id="IPR001128">
    <property type="entry name" value="Cyt_P450"/>
</dbReference>
<dbReference type="Proteomes" id="UP001054889">
    <property type="component" value="Unassembled WGS sequence"/>
</dbReference>
<feature type="region of interest" description="Disordered" evidence="4">
    <location>
        <begin position="46"/>
        <end position="79"/>
    </location>
</feature>
<organism evidence="5 6">
    <name type="scientific">Eleusine coracana subsp. coracana</name>
    <dbReference type="NCBI Taxonomy" id="191504"/>
    <lineage>
        <taxon>Eukaryota</taxon>
        <taxon>Viridiplantae</taxon>
        <taxon>Streptophyta</taxon>
        <taxon>Embryophyta</taxon>
        <taxon>Tracheophyta</taxon>
        <taxon>Spermatophyta</taxon>
        <taxon>Magnoliopsida</taxon>
        <taxon>Liliopsida</taxon>
        <taxon>Poales</taxon>
        <taxon>Poaceae</taxon>
        <taxon>PACMAD clade</taxon>
        <taxon>Chloridoideae</taxon>
        <taxon>Cynodonteae</taxon>
        <taxon>Eleusininae</taxon>
        <taxon>Eleusine</taxon>
    </lineage>
</organism>
<dbReference type="GO" id="GO:0005506">
    <property type="term" value="F:iron ion binding"/>
    <property type="evidence" value="ECO:0007669"/>
    <property type="project" value="InterPro"/>
</dbReference>
<dbReference type="GO" id="GO:0004497">
    <property type="term" value="F:monooxygenase activity"/>
    <property type="evidence" value="ECO:0007669"/>
    <property type="project" value="InterPro"/>
</dbReference>
<evidence type="ECO:0000313" key="5">
    <source>
        <dbReference type="EMBL" id="GJN02435.1"/>
    </source>
</evidence>
<dbReference type="SUPFAM" id="SSF48264">
    <property type="entry name" value="Cytochrome P450"/>
    <property type="match status" value="1"/>
</dbReference>
<dbReference type="InterPro" id="IPR036396">
    <property type="entry name" value="Cyt_P450_sf"/>
</dbReference>
<keyword evidence="3" id="KW-0408">Iron</keyword>
<evidence type="ECO:0000256" key="2">
    <source>
        <dbReference type="ARBA" id="ARBA00022723"/>
    </source>
</evidence>
<protein>
    <submittedName>
        <fullName evidence="5">Uncharacterized protein</fullName>
    </submittedName>
</protein>
<dbReference type="GO" id="GO:0020037">
    <property type="term" value="F:heme binding"/>
    <property type="evidence" value="ECO:0007669"/>
    <property type="project" value="InterPro"/>
</dbReference>
<dbReference type="Gene3D" id="1.10.630.10">
    <property type="entry name" value="Cytochrome P450"/>
    <property type="match status" value="1"/>
</dbReference>
<keyword evidence="6" id="KW-1185">Reference proteome</keyword>
<evidence type="ECO:0000256" key="1">
    <source>
        <dbReference type="ARBA" id="ARBA00010617"/>
    </source>
</evidence>
<proteinExistence type="inferred from homology"/>
<dbReference type="PANTHER" id="PTHR47955">
    <property type="entry name" value="CYTOCHROME P450 FAMILY 71 PROTEIN"/>
    <property type="match status" value="1"/>
</dbReference>
<evidence type="ECO:0000256" key="3">
    <source>
        <dbReference type="ARBA" id="ARBA00023004"/>
    </source>
</evidence>
<comment type="similarity">
    <text evidence="1">Belongs to the cytochrome P450 family.</text>
</comment>
<dbReference type="EMBL" id="BQKI01000009">
    <property type="protein sequence ID" value="GJN02435.1"/>
    <property type="molecule type" value="Genomic_DNA"/>
</dbReference>
<dbReference type="PANTHER" id="PTHR47955:SF14">
    <property type="entry name" value="OS01G0543600 PROTEIN"/>
    <property type="match status" value="1"/>
</dbReference>
<accession>A0AAV5CW15</accession>
<reference evidence="5" key="1">
    <citation type="journal article" date="2018" name="DNA Res.">
        <title>Multiple hybrid de novo genome assembly of finger millet, an orphan allotetraploid crop.</title>
        <authorList>
            <person name="Hatakeyama M."/>
            <person name="Aluri S."/>
            <person name="Balachadran M.T."/>
            <person name="Sivarajan S.R."/>
            <person name="Patrignani A."/>
            <person name="Gruter S."/>
            <person name="Poveda L."/>
            <person name="Shimizu-Inatsugi R."/>
            <person name="Baeten J."/>
            <person name="Francoijs K.J."/>
            <person name="Nataraja K.N."/>
            <person name="Reddy Y.A.N."/>
            <person name="Phadnis S."/>
            <person name="Ravikumar R.L."/>
            <person name="Schlapbach R."/>
            <person name="Sreeman S.M."/>
            <person name="Shimizu K.K."/>
        </authorList>
    </citation>
    <scope>NUCLEOTIDE SEQUENCE</scope>
</reference>
<gene>
    <name evidence="5" type="primary">ga19785</name>
    <name evidence="5" type="ORF">PR202_ga19785</name>
</gene>
<comment type="caution">
    <text evidence="5">The sequence shown here is derived from an EMBL/GenBank/DDBJ whole genome shotgun (WGS) entry which is preliminary data.</text>
</comment>
<sequence>MVRRVGDALCLGVVNGGKDRVSGREEHAESGDVILAGCANVGGKKKRSQFNHPAGVAQESEEDWKRQQPADHNLPSPSPPALPVLGHLHLVGSLPHVSLDAVAKKHGCDDLMLLRLGAMPVLVVSSPRAAEAVLRTHDHVFASRPHSLAVEVVMYGPSDIGLAPYGQYWRQVRKLATTHLLSIKRVRSFRLAREEEVSMVMAQIRVAVAAGAAVDMSKLVSSFSNDLACRAVMGKSFRSEGWNKLLHELIADTSPLLAGFNVEEFFPFLARLGVLSRLVRAKSERLKRRWDDLLDQLIQEHEQVLYCFVILLFFWKNSVTTIPSSQVGNAILFQLPSQVSNPTYSNFQHK</sequence>
<dbReference type="Pfam" id="PF00067">
    <property type="entry name" value="p450"/>
    <property type="match status" value="1"/>
</dbReference>
<dbReference type="GO" id="GO:0016705">
    <property type="term" value="F:oxidoreductase activity, acting on paired donors, with incorporation or reduction of molecular oxygen"/>
    <property type="evidence" value="ECO:0007669"/>
    <property type="project" value="InterPro"/>
</dbReference>
<evidence type="ECO:0000313" key="6">
    <source>
        <dbReference type="Proteomes" id="UP001054889"/>
    </source>
</evidence>
<dbReference type="AlphaFoldDB" id="A0AAV5CW15"/>
<reference evidence="5" key="2">
    <citation type="submission" date="2021-12" db="EMBL/GenBank/DDBJ databases">
        <title>Resequencing data analysis of finger millet.</title>
        <authorList>
            <person name="Hatakeyama M."/>
            <person name="Aluri S."/>
            <person name="Balachadran M.T."/>
            <person name="Sivarajan S.R."/>
            <person name="Poveda L."/>
            <person name="Shimizu-Inatsugi R."/>
            <person name="Schlapbach R."/>
            <person name="Sreeman S.M."/>
            <person name="Shimizu K.K."/>
        </authorList>
    </citation>
    <scope>NUCLEOTIDE SEQUENCE</scope>
</reference>
<keyword evidence="2" id="KW-0479">Metal-binding</keyword>
<name>A0AAV5CW15_ELECO</name>
<evidence type="ECO:0000256" key="4">
    <source>
        <dbReference type="SAM" id="MobiDB-lite"/>
    </source>
</evidence>